<name>A0A249PFS5_9HYPH</name>
<keyword evidence="2" id="KW-1185">Reference proteome</keyword>
<dbReference type="KEGG" id="esj:SJ05684_c33460"/>
<dbReference type="Proteomes" id="UP000217211">
    <property type="component" value="Chromosome"/>
</dbReference>
<accession>A0A249PFS5</accession>
<organism evidence="1 2">
    <name type="scientific">Sinorhizobium sojae CCBAU 05684</name>
    <dbReference type="NCBI Taxonomy" id="716928"/>
    <lineage>
        <taxon>Bacteria</taxon>
        <taxon>Pseudomonadati</taxon>
        <taxon>Pseudomonadota</taxon>
        <taxon>Alphaproteobacteria</taxon>
        <taxon>Hyphomicrobiales</taxon>
        <taxon>Rhizobiaceae</taxon>
        <taxon>Sinorhizobium/Ensifer group</taxon>
        <taxon>Sinorhizobium</taxon>
    </lineage>
</organism>
<dbReference type="EMBL" id="CP023067">
    <property type="protein sequence ID" value="ASY64768.1"/>
    <property type="molecule type" value="Genomic_DNA"/>
</dbReference>
<sequence>MKVATLGVALESIGVKETHGLHVPTALFSPRSSGLTGSTWLEDA</sequence>
<evidence type="ECO:0000313" key="1">
    <source>
        <dbReference type="EMBL" id="ASY64768.1"/>
    </source>
</evidence>
<dbReference type="AlphaFoldDB" id="A0A249PFS5"/>
<protein>
    <submittedName>
        <fullName evidence="1">Uncharacterized protein</fullName>
    </submittedName>
</protein>
<gene>
    <name evidence="1" type="ORF">SJ05684_c33460</name>
</gene>
<reference evidence="1 2" key="1">
    <citation type="submission" date="2017-08" db="EMBL/GenBank/DDBJ databases">
        <title>Multipartite genome sequences of Sinorhizobium species nodulating soybeans.</title>
        <authorList>
            <person name="Tian C.F."/>
        </authorList>
    </citation>
    <scope>NUCLEOTIDE SEQUENCE [LARGE SCALE GENOMIC DNA]</scope>
    <source>
        <strain evidence="1 2">CCBAU 05684</strain>
    </source>
</reference>
<evidence type="ECO:0000313" key="2">
    <source>
        <dbReference type="Proteomes" id="UP000217211"/>
    </source>
</evidence>
<proteinExistence type="predicted"/>